<gene>
    <name evidence="1" type="ORF">OG477_43760</name>
</gene>
<reference evidence="1" key="1">
    <citation type="submission" date="2022-10" db="EMBL/GenBank/DDBJ databases">
        <title>The complete genomes of actinobacterial strains from the NBC collection.</title>
        <authorList>
            <person name="Joergensen T.S."/>
            <person name="Alvarez Arevalo M."/>
            <person name="Sterndorff E.B."/>
            <person name="Faurdal D."/>
            <person name="Vuksanovic O."/>
            <person name="Mourched A.-S."/>
            <person name="Charusanti P."/>
            <person name="Shaw S."/>
            <person name="Blin K."/>
            <person name="Weber T."/>
        </authorList>
    </citation>
    <scope>NUCLEOTIDE SEQUENCE</scope>
    <source>
        <strain evidence="1">NBC 00180</strain>
    </source>
</reference>
<dbReference type="AlphaFoldDB" id="A0AAU1I9G0"/>
<dbReference type="Gene3D" id="3.40.50.300">
    <property type="entry name" value="P-loop containing nucleotide triphosphate hydrolases"/>
    <property type="match status" value="1"/>
</dbReference>
<name>A0AAU1I9G0_9ACTN</name>
<organism evidence="1">
    <name type="scientific">Streptomyces sp. NBC_00180</name>
    <dbReference type="NCBI Taxonomy" id="2903632"/>
    <lineage>
        <taxon>Bacteria</taxon>
        <taxon>Bacillati</taxon>
        <taxon>Actinomycetota</taxon>
        <taxon>Actinomycetes</taxon>
        <taxon>Kitasatosporales</taxon>
        <taxon>Streptomycetaceae</taxon>
        <taxon>Streptomyces</taxon>
    </lineage>
</organism>
<dbReference type="InterPro" id="IPR027417">
    <property type="entry name" value="P-loop_NTPase"/>
</dbReference>
<accession>A0AAU1I9G0</accession>
<dbReference type="SUPFAM" id="SSF53795">
    <property type="entry name" value="PEP carboxykinase-like"/>
    <property type="match status" value="1"/>
</dbReference>
<sequence>MPLTATHITADTATVTVASQWEEVAEWSRRYFGPWWHATITVESHSGGSIAENGAGMVLADTDPGRVEDVRTLVTDYGFEETDYANTRTLVSRQDGITYAVQPDEHLAYQADRGRLVIVGEHPEPVAVAAARLARELVRAQLLADGWTVLHASAAVKDGRTVLTLGGKGAGKTTTALLLARRQGWGLLANDRVFARAEPDGTVRVLPWPSAAAIGLGLLEATGLYDQVRDKVLAGGLLHPTQHPSVTEALREGRRAPLWKDTGKELKPQFFPDQLSTWLGLTLATEATAAALLFPHMNPDSSPTLLDDGRALTEADVFTRATEDRYPDIFHLAPATTPAASTLVDHLGRLPHRSLTLSHDTEANAALLAKTADDLTA</sequence>
<proteinExistence type="predicted"/>
<protein>
    <submittedName>
        <fullName evidence="1">Uncharacterized protein</fullName>
    </submittedName>
</protein>
<evidence type="ECO:0000313" key="1">
    <source>
        <dbReference type="EMBL" id="WTP91717.1"/>
    </source>
</evidence>
<dbReference type="EMBL" id="CP108140">
    <property type="protein sequence ID" value="WTP91717.1"/>
    <property type="molecule type" value="Genomic_DNA"/>
</dbReference>